<dbReference type="InterPro" id="IPR010918">
    <property type="entry name" value="PurM-like_C_dom"/>
</dbReference>
<dbReference type="InterPro" id="IPR016188">
    <property type="entry name" value="PurM-like_N"/>
</dbReference>
<comment type="similarity">
    <text evidence="2">Belongs to the thiamine-monophosphate kinase family.</text>
</comment>
<feature type="binding site" evidence="2">
    <location>
        <position position="37"/>
    </location>
    <ligand>
        <name>Mg(2+)</name>
        <dbReference type="ChEBI" id="CHEBI:18420"/>
        <label>4</label>
    </ligand>
</feature>
<feature type="domain" description="PurM-like N-terminal" evidence="3">
    <location>
        <begin position="36"/>
        <end position="150"/>
    </location>
</feature>
<proteinExistence type="inferred from homology"/>
<reference evidence="5 6" key="1">
    <citation type="submission" date="2018-04" db="EMBL/GenBank/DDBJ databases">
        <title>Genomic Encyclopedia of Archaeal and Bacterial Type Strains, Phase II (KMG-II): from individual species to whole genera.</title>
        <authorList>
            <person name="Goeker M."/>
        </authorList>
    </citation>
    <scope>NUCLEOTIDE SEQUENCE [LARGE SCALE GENOMIC DNA]</scope>
    <source>
        <strain evidence="5 6">DSM 12244</strain>
    </source>
</reference>
<keyword evidence="2" id="KW-0808">Transferase</keyword>
<feature type="binding site" evidence="2">
    <location>
        <position position="345"/>
    </location>
    <ligand>
        <name>substrate</name>
    </ligand>
</feature>
<comment type="caution">
    <text evidence="5">The sequence shown here is derived from an EMBL/GenBank/DDBJ whole genome shotgun (WGS) entry which is preliminary data.</text>
</comment>
<comment type="catalytic activity">
    <reaction evidence="2">
        <text>thiamine phosphate + ATP = thiamine diphosphate + ADP</text>
        <dbReference type="Rhea" id="RHEA:15913"/>
        <dbReference type="ChEBI" id="CHEBI:30616"/>
        <dbReference type="ChEBI" id="CHEBI:37575"/>
        <dbReference type="ChEBI" id="CHEBI:58937"/>
        <dbReference type="ChEBI" id="CHEBI:456216"/>
        <dbReference type="EC" id="2.7.4.16"/>
    </reaction>
</comment>
<feature type="binding site" evidence="2">
    <location>
        <position position="85"/>
    </location>
    <ligand>
        <name>Mg(2+)</name>
        <dbReference type="ChEBI" id="CHEBI:18420"/>
        <label>4</label>
    </ligand>
</feature>
<comment type="caution">
    <text evidence="2">Lacks conserved residue(s) required for the propagation of feature annotation.</text>
</comment>
<dbReference type="Gene3D" id="3.30.1330.10">
    <property type="entry name" value="PurM-like, N-terminal domain"/>
    <property type="match status" value="1"/>
</dbReference>
<evidence type="ECO:0000256" key="1">
    <source>
        <dbReference type="ARBA" id="ARBA00022977"/>
    </source>
</evidence>
<keyword evidence="2" id="KW-0067">ATP-binding</keyword>
<dbReference type="Proteomes" id="UP000244092">
    <property type="component" value="Unassembled WGS sequence"/>
</dbReference>
<feature type="binding site" evidence="2">
    <location>
        <position position="227"/>
    </location>
    <ligand>
        <name>ATP</name>
        <dbReference type="ChEBI" id="CHEBI:30616"/>
    </ligand>
</feature>
<dbReference type="RefSeq" id="WP_025047599.1">
    <property type="nucleotide sequence ID" value="NZ_QBKU01000017.1"/>
</dbReference>
<dbReference type="InterPro" id="IPR006283">
    <property type="entry name" value="ThiL-like"/>
</dbReference>
<keyword evidence="2 5" id="KW-0418">Kinase</keyword>
<evidence type="ECO:0000313" key="5">
    <source>
        <dbReference type="EMBL" id="PTX63386.1"/>
    </source>
</evidence>
<comment type="pathway">
    <text evidence="2">Cofactor biosynthesis; thiamine diphosphate biosynthesis; thiamine diphosphate from thiamine phosphate: step 1/1.</text>
</comment>
<feature type="binding site" evidence="2">
    <location>
        <position position="85"/>
    </location>
    <ligand>
        <name>Mg(2+)</name>
        <dbReference type="ChEBI" id="CHEBI:18420"/>
        <label>2</label>
    </ligand>
</feature>
<evidence type="ECO:0000256" key="2">
    <source>
        <dbReference type="HAMAP-Rule" id="MF_02128"/>
    </source>
</evidence>
<dbReference type="EMBL" id="QBKU01000017">
    <property type="protein sequence ID" value="PTX63386.1"/>
    <property type="molecule type" value="Genomic_DNA"/>
</dbReference>
<dbReference type="GO" id="GO:0009228">
    <property type="term" value="P:thiamine biosynthetic process"/>
    <property type="evidence" value="ECO:0007669"/>
    <property type="project" value="UniProtKB-KW"/>
</dbReference>
<dbReference type="UniPathway" id="UPA00060">
    <property type="reaction ID" value="UER00142"/>
</dbReference>
<evidence type="ECO:0000259" key="4">
    <source>
        <dbReference type="Pfam" id="PF02769"/>
    </source>
</evidence>
<dbReference type="Gene3D" id="3.90.650.10">
    <property type="entry name" value="PurM-like C-terminal domain"/>
    <property type="match status" value="1"/>
</dbReference>
<comment type="miscellaneous">
    <text evidence="2">Reaction mechanism of ThiL seems to utilize a direct, inline transfer of the gamma-phosphate of ATP to TMP rather than a phosphorylated enzyme intermediate.</text>
</comment>
<dbReference type="SUPFAM" id="SSF56042">
    <property type="entry name" value="PurM C-terminal domain-like"/>
    <property type="match status" value="1"/>
</dbReference>
<evidence type="ECO:0000259" key="3">
    <source>
        <dbReference type="Pfam" id="PF00586"/>
    </source>
</evidence>
<dbReference type="EC" id="2.7.4.16" evidence="2"/>
<dbReference type="GO" id="GO:0000287">
    <property type="term" value="F:magnesium ion binding"/>
    <property type="evidence" value="ECO:0007669"/>
    <property type="project" value="UniProtKB-UniRule"/>
</dbReference>
<organism evidence="5 6">
    <name type="scientific">Sulfitobacter mediterraneus</name>
    <dbReference type="NCBI Taxonomy" id="83219"/>
    <lineage>
        <taxon>Bacteria</taxon>
        <taxon>Pseudomonadati</taxon>
        <taxon>Pseudomonadota</taxon>
        <taxon>Alphaproteobacteria</taxon>
        <taxon>Rhodobacterales</taxon>
        <taxon>Roseobacteraceae</taxon>
        <taxon>Sulfitobacter</taxon>
    </lineage>
</organism>
<keyword evidence="2" id="KW-0460">Magnesium</keyword>
<keyword evidence="2" id="KW-0547">Nucleotide-binding</keyword>
<dbReference type="PANTHER" id="PTHR30270:SF0">
    <property type="entry name" value="THIAMINE-MONOPHOSPHATE KINASE"/>
    <property type="match status" value="1"/>
</dbReference>
<feature type="binding site" evidence="2">
    <location>
        <position position="55"/>
    </location>
    <ligand>
        <name>Mg(2+)</name>
        <dbReference type="ChEBI" id="CHEBI:18420"/>
        <label>1</label>
    </ligand>
</feature>
<dbReference type="SUPFAM" id="SSF55326">
    <property type="entry name" value="PurM N-terminal domain-like"/>
    <property type="match status" value="1"/>
</dbReference>
<sequence>MSKDCATLAELGEKQVVRELITRLRPNGVLLDGVGHDAGFADLALSRDEVAVLNTDRSGENLAYKLGLAGPEAVGDLAVSHAVSDVAVAGGDPYLLTVCLLLPQETTLGYAKRLMDGVESAADRWGIAIASGDTKKNASIAIVVTVMGKVKRSQRLSRSGAKAGDLLVVTGQLGTMFTAARAYQTGTEIPAFLQARLKDALVNQHPPIELGLALSRSGVARAGTDISDGLPSAIFDLCKLNRLGASLDVNDVPVAEDVRRFAKSSMEINRESLISANGDWQFLYAIPKENLERAQRIALEFGATLSTVGFFTAGLTIAARGEDGQLRHLNLLENDAFSQVENKNYFEFLASNPPLLGPVL</sequence>
<dbReference type="AlphaFoldDB" id="A0A2T6C4Z2"/>
<dbReference type="Pfam" id="PF02769">
    <property type="entry name" value="AIRS_C"/>
    <property type="match status" value="1"/>
</dbReference>
<dbReference type="PANTHER" id="PTHR30270">
    <property type="entry name" value="THIAMINE-MONOPHOSPHATE KINASE"/>
    <property type="match status" value="1"/>
</dbReference>
<feature type="binding site" evidence="2">
    <location>
        <position position="228"/>
    </location>
    <ligand>
        <name>Mg(2+)</name>
        <dbReference type="ChEBI" id="CHEBI:18420"/>
        <label>5</label>
    </ligand>
</feature>
<feature type="binding site" evidence="2">
    <location>
        <position position="56"/>
    </location>
    <ligand>
        <name>Mg(2+)</name>
        <dbReference type="ChEBI" id="CHEBI:18420"/>
        <label>2</label>
    </ligand>
</feature>
<comment type="function">
    <text evidence="2">Catalyzes the ATP-dependent phosphorylation of thiamine-monophosphate (TMP) to form thiamine-pyrophosphate (TPP), the active form of vitamin B1.</text>
</comment>
<feature type="binding site" evidence="2">
    <location>
        <position position="133"/>
    </location>
    <ligand>
        <name>Mg(2+)</name>
        <dbReference type="ChEBI" id="CHEBI:18420"/>
        <label>1</label>
    </ligand>
</feature>
<evidence type="ECO:0000313" key="6">
    <source>
        <dbReference type="Proteomes" id="UP000244092"/>
    </source>
</evidence>
<dbReference type="GO" id="GO:0009030">
    <property type="term" value="F:thiamine-phosphate kinase activity"/>
    <property type="evidence" value="ECO:0007669"/>
    <property type="project" value="UniProtKB-UniRule"/>
</dbReference>
<keyword evidence="2" id="KW-0479">Metal-binding</keyword>
<dbReference type="PIRSF" id="PIRSF005303">
    <property type="entry name" value="Thiam_monoph_kin"/>
    <property type="match status" value="1"/>
</dbReference>
<feature type="domain" description="PurM-like C-terminal" evidence="4">
    <location>
        <begin position="162"/>
        <end position="314"/>
    </location>
</feature>
<dbReference type="InterPro" id="IPR036676">
    <property type="entry name" value="PurM-like_C_sf"/>
</dbReference>
<dbReference type="GO" id="GO:0005524">
    <property type="term" value="F:ATP binding"/>
    <property type="evidence" value="ECO:0007669"/>
    <property type="project" value="UniProtKB-UniRule"/>
</dbReference>
<dbReference type="OrthoDB" id="9802811at2"/>
<dbReference type="GO" id="GO:0009229">
    <property type="term" value="P:thiamine diphosphate biosynthetic process"/>
    <property type="evidence" value="ECO:0007669"/>
    <property type="project" value="UniProtKB-UniRule"/>
</dbReference>
<feature type="binding site" evidence="2">
    <location>
        <begin position="132"/>
        <end position="133"/>
    </location>
    <ligand>
        <name>ATP</name>
        <dbReference type="ChEBI" id="CHEBI:30616"/>
    </ligand>
</feature>
<dbReference type="HAMAP" id="MF_02128">
    <property type="entry name" value="TMP_kinase"/>
    <property type="match status" value="1"/>
</dbReference>
<feature type="binding site" evidence="2">
    <location>
        <position position="85"/>
    </location>
    <ligand>
        <name>Mg(2+)</name>
        <dbReference type="ChEBI" id="CHEBI:18420"/>
        <label>3</label>
    </ligand>
</feature>
<dbReference type="Pfam" id="PF00586">
    <property type="entry name" value="AIRS"/>
    <property type="match status" value="1"/>
</dbReference>
<feature type="binding site" evidence="2">
    <location>
        <position position="225"/>
    </location>
    <ligand>
        <name>Mg(2+)</name>
        <dbReference type="ChEBI" id="CHEBI:18420"/>
        <label>3</label>
    </ligand>
</feature>
<name>A0A2T6C4Z2_9RHOB</name>
<dbReference type="CDD" id="cd02194">
    <property type="entry name" value="ThiL"/>
    <property type="match status" value="1"/>
</dbReference>
<dbReference type="InterPro" id="IPR036921">
    <property type="entry name" value="PurM-like_N_sf"/>
</dbReference>
<keyword evidence="1 2" id="KW-0784">Thiamine biosynthesis</keyword>
<feature type="binding site" evidence="2">
    <location>
        <position position="56"/>
    </location>
    <ligand>
        <name>Mg(2+)</name>
        <dbReference type="ChEBI" id="CHEBI:18420"/>
        <label>1</label>
    </ligand>
</feature>
<protein>
    <recommendedName>
        <fullName evidence="2">Thiamine-monophosphate kinase</fullName>
        <shortName evidence="2">TMP kinase</shortName>
        <shortName evidence="2">Thiamine-phosphate kinase</shortName>
        <ecNumber evidence="2">2.7.4.16</ecNumber>
    </recommendedName>
</protein>
<accession>A0A2T6C4Z2</accession>
<feature type="binding site" evidence="2">
    <location>
        <position position="37"/>
    </location>
    <ligand>
        <name>Mg(2+)</name>
        <dbReference type="ChEBI" id="CHEBI:18420"/>
        <label>3</label>
    </ligand>
</feature>
<gene>
    <name evidence="2" type="primary">thiL</name>
    <name evidence="5" type="ORF">C8N31_11720</name>
</gene>
<feature type="binding site" evidence="2">
    <location>
        <position position="158"/>
    </location>
    <ligand>
        <name>ATP</name>
        <dbReference type="ChEBI" id="CHEBI:30616"/>
    </ligand>
</feature>